<dbReference type="SUPFAM" id="SSF49354">
    <property type="entry name" value="PapD-like"/>
    <property type="match status" value="1"/>
</dbReference>
<reference evidence="3" key="1">
    <citation type="submission" date="2022-09" db="EMBL/GenBank/DDBJ databases">
        <title>Tahibacter sp. nov., isolated from a fresh water.</title>
        <authorList>
            <person name="Baek J.H."/>
            <person name="Lee J.K."/>
            <person name="Kim J.M."/>
            <person name="Jeon C.O."/>
        </authorList>
    </citation>
    <scope>NUCLEOTIDE SEQUENCE</scope>
    <source>
        <strain evidence="3">W38</strain>
    </source>
</reference>
<feature type="chain" id="PRO_5045779329" evidence="1">
    <location>
        <begin position="26"/>
        <end position="237"/>
    </location>
</feature>
<dbReference type="InterPro" id="IPR016147">
    <property type="entry name" value="Pili_assmbl_chaperone_N"/>
</dbReference>
<sequence>MTPRAARLPWVALAVSFLASGAAQCGSLSLTPVRAELKPGQRTTNFELKNPTDQAIVVQAEPRKWSQDGGRDNVVADNGLIVAPPVIKLPPQGRQVVRVALRNPQSATVEQSYRVSFREVPPETPDVSTGVRTIVELSVPVFVAPDKPISDPPSLSCHVAGSGALDITRNGPVHYRFTRLRSVGSGDQRVLHEGQVYVLAGASRRVNLPSNTTIRAGDTLAFDAGGRDAQTCTVASR</sequence>
<evidence type="ECO:0000256" key="1">
    <source>
        <dbReference type="SAM" id="SignalP"/>
    </source>
</evidence>
<dbReference type="Pfam" id="PF00345">
    <property type="entry name" value="PapD_N"/>
    <property type="match status" value="1"/>
</dbReference>
<name>A0ABY6BCP3_9GAMM</name>
<dbReference type="EMBL" id="CP104694">
    <property type="protein sequence ID" value="UXI67312.1"/>
    <property type="molecule type" value="Genomic_DNA"/>
</dbReference>
<dbReference type="InterPro" id="IPR008962">
    <property type="entry name" value="PapD-like_sf"/>
</dbReference>
<feature type="signal peptide" evidence="1">
    <location>
        <begin position="1"/>
        <end position="25"/>
    </location>
</feature>
<proteinExistence type="predicted"/>
<protein>
    <submittedName>
        <fullName evidence="3">Fimbria/pilus periplasmic chaperone</fullName>
    </submittedName>
</protein>
<feature type="domain" description="Pili assembly chaperone N-terminal" evidence="2">
    <location>
        <begin position="28"/>
        <end position="147"/>
    </location>
</feature>
<dbReference type="PANTHER" id="PTHR30251">
    <property type="entry name" value="PILUS ASSEMBLY CHAPERONE"/>
    <property type="match status" value="1"/>
</dbReference>
<evidence type="ECO:0000313" key="4">
    <source>
        <dbReference type="Proteomes" id="UP001064632"/>
    </source>
</evidence>
<evidence type="ECO:0000259" key="2">
    <source>
        <dbReference type="Pfam" id="PF00345"/>
    </source>
</evidence>
<dbReference type="RefSeq" id="WP_261694287.1">
    <property type="nucleotide sequence ID" value="NZ_CP104694.1"/>
</dbReference>
<dbReference type="Gene3D" id="2.60.40.10">
    <property type="entry name" value="Immunoglobulins"/>
    <property type="match status" value="1"/>
</dbReference>
<accession>A0ABY6BCP3</accession>
<keyword evidence="4" id="KW-1185">Reference proteome</keyword>
<evidence type="ECO:0000313" key="3">
    <source>
        <dbReference type="EMBL" id="UXI67312.1"/>
    </source>
</evidence>
<dbReference type="Proteomes" id="UP001064632">
    <property type="component" value="Chromosome"/>
</dbReference>
<dbReference type="InterPro" id="IPR013783">
    <property type="entry name" value="Ig-like_fold"/>
</dbReference>
<keyword evidence="1" id="KW-0732">Signal</keyword>
<organism evidence="3 4">
    <name type="scientific">Tahibacter amnicola</name>
    <dbReference type="NCBI Taxonomy" id="2976241"/>
    <lineage>
        <taxon>Bacteria</taxon>
        <taxon>Pseudomonadati</taxon>
        <taxon>Pseudomonadota</taxon>
        <taxon>Gammaproteobacteria</taxon>
        <taxon>Lysobacterales</taxon>
        <taxon>Rhodanobacteraceae</taxon>
        <taxon>Tahibacter</taxon>
    </lineage>
</organism>
<gene>
    <name evidence="3" type="ORF">N4264_21620</name>
</gene>
<dbReference type="PANTHER" id="PTHR30251:SF4">
    <property type="entry name" value="SLR1668 PROTEIN"/>
    <property type="match status" value="1"/>
</dbReference>
<dbReference type="InterPro" id="IPR050643">
    <property type="entry name" value="Periplasmic_pilus_chap"/>
</dbReference>